<evidence type="ECO:0000313" key="11">
    <source>
        <dbReference type="EMBL" id="KAK6590197.1"/>
    </source>
</evidence>
<evidence type="ECO:0000259" key="10">
    <source>
        <dbReference type="PROSITE" id="PS50258"/>
    </source>
</evidence>
<evidence type="ECO:0000256" key="3">
    <source>
        <dbReference type="ARBA" id="ARBA00022737"/>
    </source>
</evidence>
<evidence type="ECO:0000256" key="7">
    <source>
        <dbReference type="ARBA" id="ARBA00023180"/>
    </source>
</evidence>
<dbReference type="Gene3D" id="3.30.300.320">
    <property type="match status" value="2"/>
</dbReference>
<evidence type="ECO:0000256" key="1">
    <source>
        <dbReference type="ARBA" id="ARBA00022679"/>
    </source>
</evidence>
<reference evidence="11 12" key="1">
    <citation type="submission" date="2023-10" db="EMBL/GenBank/DDBJ databases">
        <title>Comparative genomics analysis reveals potential genetic determinants of host preference in Cryptosporidium xiaoi.</title>
        <authorList>
            <person name="Xiao L."/>
            <person name="Li J."/>
        </authorList>
    </citation>
    <scope>NUCLEOTIDE SEQUENCE [LARGE SCALE GENOMIC DNA]</scope>
    <source>
        <strain evidence="11 12">52996</strain>
    </source>
</reference>
<gene>
    <name evidence="11" type="ORF">RS030_172666</name>
</gene>
<dbReference type="GO" id="GO:0016740">
    <property type="term" value="F:transferase activity"/>
    <property type="evidence" value="ECO:0007669"/>
    <property type="project" value="UniProtKB-KW"/>
</dbReference>
<proteinExistence type="predicted"/>
<keyword evidence="6" id="KW-1015">Disulfide bond</keyword>
<evidence type="ECO:0000256" key="4">
    <source>
        <dbReference type="ARBA" id="ARBA00022989"/>
    </source>
</evidence>
<organism evidence="11 12">
    <name type="scientific">Cryptosporidium xiaoi</name>
    <dbReference type="NCBI Taxonomy" id="659607"/>
    <lineage>
        <taxon>Eukaryota</taxon>
        <taxon>Sar</taxon>
        <taxon>Alveolata</taxon>
        <taxon>Apicomplexa</taxon>
        <taxon>Conoidasida</taxon>
        <taxon>Coccidia</taxon>
        <taxon>Eucoccidiorida</taxon>
        <taxon>Eimeriorina</taxon>
        <taxon>Cryptosporidiidae</taxon>
        <taxon>Cryptosporidium</taxon>
    </lineage>
</organism>
<dbReference type="Proteomes" id="UP001311799">
    <property type="component" value="Unassembled WGS sequence"/>
</dbReference>
<evidence type="ECO:0000256" key="8">
    <source>
        <dbReference type="ARBA" id="ARBA00046288"/>
    </source>
</evidence>
<evidence type="ECO:0000256" key="6">
    <source>
        <dbReference type="ARBA" id="ARBA00023157"/>
    </source>
</evidence>
<keyword evidence="4" id="KW-1133">Transmembrane helix</keyword>
<evidence type="ECO:0000256" key="2">
    <source>
        <dbReference type="ARBA" id="ARBA00022692"/>
    </source>
</evidence>
<accession>A0AAV9XZV2</accession>
<dbReference type="Pfam" id="PF00066">
    <property type="entry name" value="Notch"/>
    <property type="match status" value="5"/>
</dbReference>
<evidence type="ECO:0000256" key="5">
    <source>
        <dbReference type="ARBA" id="ARBA00023136"/>
    </source>
</evidence>
<dbReference type="InterPro" id="IPR035993">
    <property type="entry name" value="Notch-like_dom_sf"/>
</dbReference>
<dbReference type="PROSITE" id="PS50258">
    <property type="entry name" value="LNR"/>
    <property type="match status" value="1"/>
</dbReference>
<keyword evidence="9" id="KW-0732">Signal</keyword>
<name>A0AAV9XZV2_9CRYT</name>
<keyword evidence="2" id="KW-0812">Transmembrane</keyword>
<comment type="subcellular location">
    <subcellularLocation>
        <location evidence="8">Endomembrane system</location>
        <topology evidence="8">Single-pass type I membrane protein</topology>
    </subcellularLocation>
</comment>
<keyword evidence="7" id="KW-0325">Glycoprotein</keyword>
<dbReference type="GO" id="GO:0005794">
    <property type="term" value="C:Golgi apparatus"/>
    <property type="evidence" value="ECO:0007669"/>
    <property type="project" value="TreeGrafter"/>
</dbReference>
<comment type="caution">
    <text evidence="11">The sequence shown here is derived from an EMBL/GenBank/DDBJ whole genome shotgun (WGS) entry which is preliminary data.</text>
</comment>
<keyword evidence="1" id="KW-0808">Transferase</keyword>
<dbReference type="AlphaFoldDB" id="A0AAV9XZV2"/>
<dbReference type="SUPFAM" id="SSF90193">
    <property type="entry name" value="Notch domain"/>
    <property type="match status" value="2"/>
</dbReference>
<feature type="domain" description="LNR" evidence="10">
    <location>
        <begin position="222"/>
        <end position="260"/>
    </location>
</feature>
<keyword evidence="12" id="KW-1185">Reference proteome</keyword>
<feature type="chain" id="PRO_5043642643" evidence="9">
    <location>
        <begin position="20"/>
        <end position="342"/>
    </location>
</feature>
<evidence type="ECO:0000256" key="9">
    <source>
        <dbReference type="SAM" id="SignalP"/>
    </source>
</evidence>
<evidence type="ECO:0000313" key="12">
    <source>
        <dbReference type="Proteomes" id="UP001311799"/>
    </source>
</evidence>
<protein>
    <submittedName>
        <fullName evidence="11">Mucin like protein</fullName>
    </submittedName>
</protein>
<keyword evidence="5" id="KW-0472">Membrane</keyword>
<dbReference type="SMART" id="SM00004">
    <property type="entry name" value="NL"/>
    <property type="match status" value="5"/>
</dbReference>
<dbReference type="InterPro" id="IPR000800">
    <property type="entry name" value="Notch_dom"/>
</dbReference>
<dbReference type="Gene3D" id="4.10.470.20">
    <property type="match status" value="2"/>
</dbReference>
<keyword evidence="3" id="KW-0677">Repeat</keyword>
<dbReference type="InterPro" id="IPR047141">
    <property type="entry name" value="Stealth"/>
</dbReference>
<dbReference type="EMBL" id="JAWDEY010000008">
    <property type="protein sequence ID" value="KAK6590197.1"/>
    <property type="molecule type" value="Genomic_DNA"/>
</dbReference>
<feature type="signal peptide" evidence="9">
    <location>
        <begin position="1"/>
        <end position="19"/>
    </location>
</feature>
<dbReference type="PANTHER" id="PTHR24045:SF0">
    <property type="entry name" value="N-ACETYLGLUCOSAMINE-1-PHOSPHOTRANSFERASE SUBUNITS ALPHA_BETA"/>
    <property type="match status" value="1"/>
</dbReference>
<dbReference type="PANTHER" id="PTHR24045">
    <property type="match status" value="1"/>
</dbReference>
<sequence length="342" mass="39016">MIDKFFVFLIILFEAYVTSNDINVIPAMNITNIIPIDSRDFQKTNLLNKVSGNKMEYKYPGCPDNCEKSWINDGWCDKECNLKECNNDGGDCIGWCASECRPSWLGDGECDMDCFNSECNWDNNDCRDSMFETRKKIANKLWKNLTLNAKANSEFDYKYCDCNKELLENNVCDPECNSIECNMDKGNCINRCNSRCINMWLGDGQCDPTCDTKECFFDKGDCKSCSKDCRTWMIGNGICDYDCNNEKCNFDGGDCSNVCSVTKVDYQNQPLIYKFCLNSWVGDGYCDNECNNESCDFDKGDCDSTPSKESSKISFTYEASLYTPKKVPISEGKKTYMLNEFS</sequence>